<dbReference type="OrthoDB" id="4774974at2"/>
<accession>A0A2V2BEK0</accession>
<reference evidence="1 4" key="2">
    <citation type="submission" date="2021-07" db="EMBL/GenBank/DDBJ databases">
        <title>A novel phosphonate cluster across the Pantoea species complex is important for pathogenicity in onion.</title>
        <authorList>
            <person name="Zhao M."/>
            <person name="Stice S."/>
            <person name="Shin G.Y."/>
            <person name="Coutinho T."/>
            <person name="Gitaitis R."/>
            <person name="Kvitko B."/>
            <person name="Dutta B."/>
        </authorList>
    </citation>
    <scope>NUCLEOTIDE SEQUENCE [LARGE SCALE GENOMIC DNA]</scope>
    <source>
        <strain evidence="1 4">BD 382</strain>
    </source>
</reference>
<evidence type="ECO:0000313" key="4">
    <source>
        <dbReference type="Proteomes" id="UP001197236"/>
    </source>
</evidence>
<protein>
    <submittedName>
        <fullName evidence="2">Glucitol operon activator protein</fullName>
    </submittedName>
    <submittedName>
        <fullName evidence="1">Transcriptional regulator GutM</fullName>
    </submittedName>
</protein>
<name>A0A2V2BEK0_9GAMM</name>
<evidence type="ECO:0000313" key="1">
    <source>
        <dbReference type="EMBL" id="MBW1259659.1"/>
    </source>
</evidence>
<organism evidence="2 3">
    <name type="scientific">Pantoea allii</name>
    <dbReference type="NCBI Taxonomy" id="574096"/>
    <lineage>
        <taxon>Bacteria</taxon>
        <taxon>Pseudomonadati</taxon>
        <taxon>Pseudomonadota</taxon>
        <taxon>Gammaproteobacteria</taxon>
        <taxon>Enterobacterales</taxon>
        <taxon>Erwiniaceae</taxon>
        <taxon>Pantoea</taxon>
    </lineage>
</organism>
<evidence type="ECO:0000313" key="3">
    <source>
        <dbReference type="Proteomes" id="UP000245981"/>
    </source>
</evidence>
<dbReference type="EMBL" id="JAHVXZ010000019">
    <property type="protein sequence ID" value="MBW1259659.1"/>
    <property type="molecule type" value="Genomic_DNA"/>
</dbReference>
<dbReference type="STRING" id="574096.HA38_20965"/>
<dbReference type="EMBL" id="QGHF01000014">
    <property type="protein sequence ID" value="PWK93555.1"/>
    <property type="molecule type" value="Genomic_DNA"/>
</dbReference>
<dbReference type="Proteomes" id="UP001197236">
    <property type="component" value="Unassembled WGS sequence"/>
</dbReference>
<dbReference type="Proteomes" id="UP000245981">
    <property type="component" value="Unassembled WGS sequence"/>
</dbReference>
<dbReference type="InterPro" id="IPR009693">
    <property type="entry name" value="Glucitol_operon_activator"/>
</dbReference>
<proteinExistence type="predicted"/>
<dbReference type="RefSeq" id="WP_109718265.1">
    <property type="nucleotide sequence ID" value="NZ_CP126314.1"/>
</dbReference>
<comment type="caution">
    <text evidence="2">The sequence shown here is derived from an EMBL/GenBank/DDBJ whole genome shotgun (WGS) entry which is preliminary data.</text>
</comment>
<keyword evidence="4" id="KW-1185">Reference proteome</keyword>
<reference evidence="2 3" key="1">
    <citation type="submission" date="2018-05" db="EMBL/GenBank/DDBJ databases">
        <title>Genomic Encyclopedia of Type Strains, Phase IV (KMG-V): Genome sequencing to study the core and pangenomes of soil and plant-associated prokaryotes.</title>
        <authorList>
            <person name="Whitman W."/>
        </authorList>
    </citation>
    <scope>NUCLEOTIDE SEQUENCE [LARGE SCALE GENOMIC DNA]</scope>
    <source>
        <strain evidence="2 3">PNA 200-10</strain>
    </source>
</reference>
<gene>
    <name evidence="2" type="ORF">C7431_11414</name>
    <name evidence="1" type="ORF">KYI95_21045</name>
</gene>
<dbReference type="Pfam" id="PF06923">
    <property type="entry name" value="GutM"/>
    <property type="match status" value="1"/>
</dbReference>
<evidence type="ECO:0000313" key="2">
    <source>
        <dbReference type="EMBL" id="PWK93555.1"/>
    </source>
</evidence>
<sequence length="121" mass="13457">MSSGIIAVALLAWLAHTLFGWYQLRSFNRMLEGLFQQGRVGIGRSASTRFNVEPRVIIALAVDTKGRIISAVIMKGFTVFARPRALPLLNGCYLNDIDAKKIFPERETCQKALLSAISMKE</sequence>
<dbReference type="AlphaFoldDB" id="A0A2V2BEK0"/>